<dbReference type="EMBL" id="CASHTH010001462">
    <property type="protein sequence ID" value="CAI8015641.1"/>
    <property type="molecule type" value="Genomic_DNA"/>
</dbReference>
<proteinExistence type="inferred from homology"/>
<gene>
    <name evidence="7" type="ORF">GBAR_LOCUS9648</name>
</gene>
<reference evidence="7" key="1">
    <citation type="submission" date="2023-03" db="EMBL/GenBank/DDBJ databases">
        <authorList>
            <person name="Steffen K."/>
            <person name="Cardenas P."/>
        </authorList>
    </citation>
    <scope>NUCLEOTIDE SEQUENCE</scope>
</reference>
<dbReference type="Pfam" id="PF26158">
    <property type="entry name" value="Claudin_TMEM179-179B"/>
    <property type="match status" value="1"/>
</dbReference>
<evidence type="ECO:0000256" key="4">
    <source>
        <dbReference type="ARBA" id="ARBA00023136"/>
    </source>
</evidence>
<sequence>MVKNKGSRVFHCTMVFPLALLCFLAIISFGSFTSEHVKIRNKKIRTSDMDNRPRGVSAERESPHYCILFTRSVGKGRNLVELSESHTCSFAIWGGLSVFFLSLFLGIVFAAKALYGVNVRSCFSAVELVVIFLASLLDFSVAIVLSAGLDHTCSAFGEAAGQDQPCSLYHLEFPDNSSVAFYGNLTTAKATAWIGTVILDSLTVVYLVLLCFYCRRQWCLGKTDEDQQFKPLIMTTFGETQV</sequence>
<evidence type="ECO:0000256" key="3">
    <source>
        <dbReference type="ARBA" id="ARBA00022989"/>
    </source>
</evidence>
<comment type="subcellular location">
    <subcellularLocation>
        <location evidence="1">Membrane</location>
        <topology evidence="1">Multi-pass membrane protein</topology>
    </subcellularLocation>
</comment>
<evidence type="ECO:0000313" key="8">
    <source>
        <dbReference type="Proteomes" id="UP001174909"/>
    </source>
</evidence>
<keyword evidence="4 6" id="KW-0472">Membrane</keyword>
<evidence type="ECO:0000256" key="5">
    <source>
        <dbReference type="ARBA" id="ARBA00093776"/>
    </source>
</evidence>
<feature type="transmembrane region" description="Helical" evidence="6">
    <location>
        <begin position="192"/>
        <end position="213"/>
    </location>
</feature>
<evidence type="ECO:0000313" key="7">
    <source>
        <dbReference type="EMBL" id="CAI8015641.1"/>
    </source>
</evidence>
<feature type="transmembrane region" description="Helical" evidence="6">
    <location>
        <begin position="90"/>
        <end position="111"/>
    </location>
</feature>
<accession>A0AA35WFQ7</accession>
<evidence type="ECO:0000256" key="6">
    <source>
        <dbReference type="SAM" id="Phobius"/>
    </source>
</evidence>
<comment type="similarity">
    <text evidence="5">Belongs to the TMEM179 family.</text>
</comment>
<evidence type="ECO:0000256" key="1">
    <source>
        <dbReference type="ARBA" id="ARBA00004141"/>
    </source>
</evidence>
<organism evidence="7 8">
    <name type="scientific">Geodia barretti</name>
    <name type="common">Barrett's horny sponge</name>
    <dbReference type="NCBI Taxonomy" id="519541"/>
    <lineage>
        <taxon>Eukaryota</taxon>
        <taxon>Metazoa</taxon>
        <taxon>Porifera</taxon>
        <taxon>Demospongiae</taxon>
        <taxon>Heteroscleromorpha</taxon>
        <taxon>Tetractinellida</taxon>
        <taxon>Astrophorina</taxon>
        <taxon>Geodiidae</taxon>
        <taxon>Geodia</taxon>
    </lineage>
</organism>
<feature type="transmembrane region" description="Helical" evidence="6">
    <location>
        <begin position="123"/>
        <end position="145"/>
    </location>
</feature>
<name>A0AA35WFQ7_GEOBA</name>
<protein>
    <submittedName>
        <fullName evidence="7">Uncharacterized protein</fullName>
    </submittedName>
</protein>
<dbReference type="InterPro" id="IPR059010">
    <property type="entry name" value="TMEM179-179B"/>
</dbReference>
<dbReference type="Proteomes" id="UP001174909">
    <property type="component" value="Unassembled WGS sequence"/>
</dbReference>
<evidence type="ECO:0000256" key="2">
    <source>
        <dbReference type="ARBA" id="ARBA00022692"/>
    </source>
</evidence>
<keyword evidence="2 6" id="KW-0812">Transmembrane</keyword>
<comment type="caution">
    <text evidence="7">The sequence shown here is derived from an EMBL/GenBank/DDBJ whole genome shotgun (WGS) entry which is preliminary data.</text>
</comment>
<keyword evidence="8" id="KW-1185">Reference proteome</keyword>
<feature type="transmembrane region" description="Helical" evidence="6">
    <location>
        <begin position="12"/>
        <end position="32"/>
    </location>
</feature>
<keyword evidence="3 6" id="KW-1133">Transmembrane helix</keyword>
<dbReference type="AlphaFoldDB" id="A0AA35WFQ7"/>